<dbReference type="AlphaFoldDB" id="A0A444ZYZ6"/>
<dbReference type="SUPFAM" id="SSF54909">
    <property type="entry name" value="Dimeric alpha+beta barrel"/>
    <property type="match status" value="2"/>
</dbReference>
<dbReference type="Gramene" id="arahy.Tifrunner.gnm2.ann2.Ah13g425400.1">
    <property type="protein sequence ID" value="arahy.Tifrunner.gnm2.ann2.Ah13g425400.1-CDS"/>
    <property type="gene ID" value="arahy.Tifrunner.gnm2.ann2.Ah13g425400"/>
</dbReference>
<dbReference type="STRING" id="3818.A0A444ZYZ6"/>
<keyword evidence="4" id="KW-1185">Reference proteome</keyword>
<dbReference type="PROSITE" id="PS51502">
    <property type="entry name" value="S_R_A_B_BARREL"/>
    <property type="match status" value="2"/>
</dbReference>
<dbReference type="Pfam" id="PF07876">
    <property type="entry name" value="Dabb"/>
    <property type="match status" value="2"/>
</dbReference>
<feature type="domain" description="Stress-response A/B barrel" evidence="2">
    <location>
        <begin position="208"/>
        <end position="302"/>
    </location>
</feature>
<dbReference type="OrthoDB" id="2016695at2759"/>
<dbReference type="Gene3D" id="3.30.70.100">
    <property type="match status" value="2"/>
</dbReference>
<dbReference type="SMR" id="A0A444ZYZ6"/>
<proteinExistence type="predicted"/>
<gene>
    <name evidence="3" type="ORF">Ahy_B03g064048</name>
</gene>
<dbReference type="PANTHER" id="PTHR33178">
    <property type="match status" value="1"/>
</dbReference>
<sequence>MCGIQMKVLCFLVHPFSDFPIDQTRRMLFLIQMGFAMQCSICLPLRFPKTPLSLHPYQWNPFKGSPKNQRMLLSAVNDDRNSNLASAKKRKVVEHVCLLKAKDELSEEEENDMLDHLYTTQYQMGGVVAISLGRISDPNPEHLTHALYMRFQRKESLDKFYANPFYLKVLKEHVMTYCHGLINVDYESEVEDEILSIFRKGEDFNQGVEFVLLILFNDGVLGNLAEHALASLASLMLGSPSLIVQFTHGLNFNPSSKEYTHGVVVRFRSVEAFEIFIDSKEYKDVWLSEFDPIVQKSLSLHYSVDPVGTEIM</sequence>
<evidence type="ECO:0000313" key="3">
    <source>
        <dbReference type="EMBL" id="RYR19294.1"/>
    </source>
</evidence>
<dbReference type="InterPro" id="IPR013097">
    <property type="entry name" value="Dabb"/>
</dbReference>
<protein>
    <recommendedName>
        <fullName evidence="2">Stress-response A/B barrel domain-containing protein</fullName>
    </recommendedName>
</protein>
<evidence type="ECO:0000313" key="4">
    <source>
        <dbReference type="Proteomes" id="UP000289738"/>
    </source>
</evidence>
<comment type="subunit">
    <text evidence="1">Homodimer.</text>
</comment>
<reference evidence="3 4" key="1">
    <citation type="submission" date="2019-01" db="EMBL/GenBank/DDBJ databases">
        <title>Sequencing of cultivated peanut Arachis hypogaea provides insights into genome evolution and oil improvement.</title>
        <authorList>
            <person name="Chen X."/>
        </authorList>
    </citation>
    <scope>NUCLEOTIDE SEQUENCE [LARGE SCALE GENOMIC DNA]</scope>
    <source>
        <strain evidence="4">cv. Fuhuasheng</strain>
        <tissue evidence="3">Leaves</tissue>
    </source>
</reference>
<dbReference type="InterPro" id="IPR011008">
    <property type="entry name" value="Dimeric_a/b-barrel"/>
</dbReference>
<name>A0A444ZYZ6_ARAHY</name>
<dbReference type="PANTHER" id="PTHR33178:SF5">
    <property type="entry name" value="EXPRESSED PROTEIN"/>
    <property type="match status" value="1"/>
</dbReference>
<feature type="domain" description="Stress-response A/B barrel" evidence="2">
    <location>
        <begin position="93"/>
        <end position="186"/>
    </location>
</feature>
<organism evidence="3 4">
    <name type="scientific">Arachis hypogaea</name>
    <name type="common">Peanut</name>
    <dbReference type="NCBI Taxonomy" id="3818"/>
    <lineage>
        <taxon>Eukaryota</taxon>
        <taxon>Viridiplantae</taxon>
        <taxon>Streptophyta</taxon>
        <taxon>Embryophyta</taxon>
        <taxon>Tracheophyta</taxon>
        <taxon>Spermatophyta</taxon>
        <taxon>Magnoliopsida</taxon>
        <taxon>eudicotyledons</taxon>
        <taxon>Gunneridae</taxon>
        <taxon>Pentapetalae</taxon>
        <taxon>rosids</taxon>
        <taxon>fabids</taxon>
        <taxon>Fabales</taxon>
        <taxon>Fabaceae</taxon>
        <taxon>Papilionoideae</taxon>
        <taxon>50 kb inversion clade</taxon>
        <taxon>dalbergioids sensu lato</taxon>
        <taxon>Dalbergieae</taxon>
        <taxon>Pterocarpus clade</taxon>
        <taxon>Arachis</taxon>
    </lineage>
</organism>
<dbReference type="Proteomes" id="UP000289738">
    <property type="component" value="Chromosome B03"/>
</dbReference>
<evidence type="ECO:0000259" key="2">
    <source>
        <dbReference type="PROSITE" id="PS51502"/>
    </source>
</evidence>
<dbReference type="EMBL" id="SDMP01000013">
    <property type="protein sequence ID" value="RYR19294.1"/>
    <property type="molecule type" value="Genomic_DNA"/>
</dbReference>
<dbReference type="SMART" id="SM00886">
    <property type="entry name" value="Dabb"/>
    <property type="match status" value="2"/>
</dbReference>
<accession>A0A444ZYZ6</accession>
<evidence type="ECO:0000256" key="1">
    <source>
        <dbReference type="ARBA" id="ARBA00011738"/>
    </source>
</evidence>
<dbReference type="InterPro" id="IPR044662">
    <property type="entry name" value="HS1/DABB1-like"/>
</dbReference>
<comment type="caution">
    <text evidence="3">The sequence shown here is derived from an EMBL/GenBank/DDBJ whole genome shotgun (WGS) entry which is preliminary data.</text>
</comment>